<organism evidence="1 2">
    <name type="scientific">Bosea lupini</name>
    <dbReference type="NCBI Taxonomy" id="1036779"/>
    <lineage>
        <taxon>Bacteria</taxon>
        <taxon>Pseudomonadati</taxon>
        <taxon>Pseudomonadota</taxon>
        <taxon>Alphaproteobacteria</taxon>
        <taxon>Hyphomicrobiales</taxon>
        <taxon>Boseaceae</taxon>
        <taxon>Bosea</taxon>
    </lineage>
</organism>
<gene>
    <name evidence="1" type="ORF">SAMN04515666_11916</name>
</gene>
<evidence type="ECO:0000313" key="2">
    <source>
        <dbReference type="Proteomes" id="UP000199664"/>
    </source>
</evidence>
<reference evidence="2" key="1">
    <citation type="submission" date="2016-10" db="EMBL/GenBank/DDBJ databases">
        <authorList>
            <person name="Varghese N."/>
            <person name="Submissions S."/>
        </authorList>
    </citation>
    <scope>NUCLEOTIDE SEQUENCE [LARGE SCALE GENOMIC DNA]</scope>
    <source>
        <strain evidence="2">LMG 26383,CCUG 61248,R- 45681</strain>
    </source>
</reference>
<dbReference type="AlphaFoldDB" id="A0A1H8AFX5"/>
<accession>A0A1H8AFX5</accession>
<dbReference type="InterPro" id="IPR014974">
    <property type="entry name" value="DUF1833"/>
</dbReference>
<name>A0A1H8AFX5_9HYPH</name>
<dbReference type="Proteomes" id="UP000199664">
    <property type="component" value="Unassembled WGS sequence"/>
</dbReference>
<dbReference type="STRING" id="1036779.SAMN04515666_11916"/>
<sequence length="171" mass="19230">MTLSAALARSWASADVDGDVWETIQFDNAVLIEPLRFLNAVPVKDVFESKSFPVEPGGPLVPFQVIPFSWTRPSHEEDGPGQARLRVSNISGHLREPLELAVTSDQPFLVTYREYHSKDLSNPDVWTGLRLKRVSVNPFSASGELTYFEIALKAFPRKTYDLQTYKALHVL</sequence>
<evidence type="ECO:0000313" key="1">
    <source>
        <dbReference type="EMBL" id="SEM68728.1"/>
    </source>
</evidence>
<keyword evidence="2" id="KW-1185">Reference proteome</keyword>
<dbReference type="RefSeq" id="WP_091843444.1">
    <property type="nucleotide sequence ID" value="NZ_FOAN01000019.1"/>
</dbReference>
<dbReference type="OrthoDB" id="7338622at2"/>
<evidence type="ECO:0008006" key="3">
    <source>
        <dbReference type="Google" id="ProtNLM"/>
    </source>
</evidence>
<dbReference type="Pfam" id="PF08875">
    <property type="entry name" value="DUF1833"/>
    <property type="match status" value="1"/>
</dbReference>
<protein>
    <recommendedName>
        <fullName evidence="3">DUF1833 domain-containing protein</fullName>
    </recommendedName>
</protein>
<dbReference type="EMBL" id="FOAN01000019">
    <property type="protein sequence ID" value="SEM68728.1"/>
    <property type="molecule type" value="Genomic_DNA"/>
</dbReference>
<proteinExistence type="predicted"/>